<protein>
    <submittedName>
        <fullName evidence="1">Uncharacterized protein</fullName>
    </submittedName>
</protein>
<reference evidence="1 2" key="1">
    <citation type="journal article" name="Front. Microbiol.">
        <title>Sugar Metabolism of the First Thermophilic Planctomycete Thermogutta terrifontis: Comparative Genomic and Transcriptomic Approaches.</title>
        <authorList>
            <person name="Elcheninov A.G."/>
            <person name="Menzel P."/>
            <person name="Gudbergsdottir S.R."/>
            <person name="Slesarev A.I."/>
            <person name="Kadnikov V.V."/>
            <person name="Krogh A."/>
            <person name="Bonch-Osmolovskaya E.A."/>
            <person name="Peng X."/>
            <person name="Kublanov I.V."/>
        </authorList>
    </citation>
    <scope>NUCLEOTIDE SEQUENCE [LARGE SCALE GENOMIC DNA]</scope>
    <source>
        <strain evidence="1 2">R1</strain>
    </source>
</reference>
<accession>A0A286RAV8</accession>
<dbReference type="AlphaFoldDB" id="A0A286RAV8"/>
<keyword evidence="2" id="KW-1185">Reference proteome</keyword>
<organism evidence="1 2">
    <name type="scientific">Thermogutta terrifontis</name>
    <dbReference type="NCBI Taxonomy" id="1331910"/>
    <lineage>
        <taxon>Bacteria</taxon>
        <taxon>Pseudomonadati</taxon>
        <taxon>Planctomycetota</taxon>
        <taxon>Planctomycetia</taxon>
        <taxon>Pirellulales</taxon>
        <taxon>Thermoguttaceae</taxon>
        <taxon>Thermogutta</taxon>
    </lineage>
</organism>
<evidence type="ECO:0000313" key="1">
    <source>
        <dbReference type="EMBL" id="ASV73081.1"/>
    </source>
</evidence>
<name>A0A286RAV8_9BACT</name>
<dbReference type="EMBL" id="CP018477">
    <property type="protein sequence ID" value="ASV73081.1"/>
    <property type="molecule type" value="Genomic_DNA"/>
</dbReference>
<proteinExistence type="predicted"/>
<gene>
    <name evidence="1" type="ORF">THTE_0479</name>
</gene>
<sequence>MEVLTSFSLFADAGFGWEAGGLWRDGALGSGRRRREVKRDR</sequence>
<evidence type="ECO:0000313" key="2">
    <source>
        <dbReference type="Proteomes" id="UP000215086"/>
    </source>
</evidence>
<dbReference type="Proteomes" id="UP000215086">
    <property type="component" value="Chromosome"/>
</dbReference>
<dbReference type="KEGG" id="ttf:THTE_0479"/>